<dbReference type="EMBL" id="UINC01230964">
    <property type="protein sequence ID" value="SVE63309.1"/>
    <property type="molecule type" value="Genomic_DNA"/>
</dbReference>
<organism evidence="1">
    <name type="scientific">marine metagenome</name>
    <dbReference type="NCBI Taxonomy" id="408172"/>
    <lineage>
        <taxon>unclassified sequences</taxon>
        <taxon>metagenomes</taxon>
        <taxon>ecological metagenomes</taxon>
    </lineage>
</organism>
<name>A0A383F2Y2_9ZZZZ</name>
<protein>
    <submittedName>
        <fullName evidence="1">Uncharacterized protein</fullName>
    </submittedName>
</protein>
<gene>
    <name evidence="1" type="ORF">METZ01_LOCUS516163</name>
</gene>
<reference evidence="1" key="1">
    <citation type="submission" date="2018-05" db="EMBL/GenBank/DDBJ databases">
        <authorList>
            <person name="Lanie J.A."/>
            <person name="Ng W.-L."/>
            <person name="Kazmierczak K.M."/>
            <person name="Andrzejewski T.M."/>
            <person name="Davidsen T.M."/>
            <person name="Wayne K.J."/>
            <person name="Tettelin H."/>
            <person name="Glass J.I."/>
            <person name="Rusch D."/>
            <person name="Podicherti R."/>
            <person name="Tsui H.-C.T."/>
            <person name="Winkler M.E."/>
        </authorList>
    </citation>
    <scope>NUCLEOTIDE SEQUENCE</scope>
</reference>
<feature type="non-terminal residue" evidence="1">
    <location>
        <position position="1"/>
    </location>
</feature>
<accession>A0A383F2Y2</accession>
<evidence type="ECO:0000313" key="1">
    <source>
        <dbReference type="EMBL" id="SVE63309.1"/>
    </source>
</evidence>
<proteinExistence type="predicted"/>
<dbReference type="AlphaFoldDB" id="A0A383F2Y2"/>
<sequence>VDALTGSDTLRKGTKAKGTEAEYFLIKDFPKKKLPDAEIKEVVKASRGYNKGGEVSNNLQNFLSVATAAIELERAEAPTEMPKDYRKGGRVRLI</sequence>